<protein>
    <submittedName>
        <fullName evidence="1">Uncharacterized protein</fullName>
    </submittedName>
</protein>
<gene>
    <name evidence="1" type="ORF">LAZ67_X000891</name>
</gene>
<proteinExistence type="predicted"/>
<dbReference type="Proteomes" id="UP001235939">
    <property type="component" value="Chromosome X"/>
</dbReference>
<organism evidence="1 2">
    <name type="scientific">Cordylochernes scorpioides</name>
    <dbReference type="NCBI Taxonomy" id="51811"/>
    <lineage>
        <taxon>Eukaryota</taxon>
        <taxon>Metazoa</taxon>
        <taxon>Ecdysozoa</taxon>
        <taxon>Arthropoda</taxon>
        <taxon>Chelicerata</taxon>
        <taxon>Arachnida</taxon>
        <taxon>Pseudoscorpiones</taxon>
        <taxon>Cheliferoidea</taxon>
        <taxon>Chernetidae</taxon>
        <taxon>Cordylochernes</taxon>
    </lineage>
</organism>
<evidence type="ECO:0000313" key="2">
    <source>
        <dbReference type="Proteomes" id="UP001235939"/>
    </source>
</evidence>
<name>A0ABY6LWA0_9ARAC</name>
<evidence type="ECO:0000313" key="1">
    <source>
        <dbReference type="EMBL" id="UYV84020.1"/>
    </source>
</evidence>
<keyword evidence="2" id="KW-1185">Reference proteome</keyword>
<accession>A0ABY6LWA0</accession>
<sequence length="187" mass="20949">MALKGRRFDTRESIIADSKKVTPNFDVQHIHKHSSDKDIKLNAFSKKVGTPKNQMNHCLIDLDSPNIFSNINNIPTTHPSKSLLDEDNIEEVPHVPLLEALGPKPITLLPTNVTNLQANPRVEGWSNTLVLDRYDPGSNPYLCTFFLIKINAPMALDSCKSPTPPTIASNQMRYGRFVNAVANFYRP</sequence>
<dbReference type="EMBL" id="CP092886">
    <property type="protein sequence ID" value="UYV84020.1"/>
    <property type="molecule type" value="Genomic_DNA"/>
</dbReference>
<reference evidence="1 2" key="1">
    <citation type="submission" date="2022-03" db="EMBL/GenBank/DDBJ databases">
        <title>A chromosomal length assembly of Cordylochernes scorpioides.</title>
        <authorList>
            <person name="Zeh D."/>
            <person name="Zeh J."/>
        </authorList>
    </citation>
    <scope>NUCLEOTIDE SEQUENCE [LARGE SCALE GENOMIC DNA]</scope>
    <source>
        <strain evidence="1">IN4F17</strain>
        <tissue evidence="1">Whole Body</tissue>
    </source>
</reference>